<feature type="binding site" evidence="7">
    <location>
        <position position="147"/>
    </location>
    <ligand>
        <name>substrate</name>
    </ligand>
</feature>
<dbReference type="Gene3D" id="3.20.20.140">
    <property type="entry name" value="Metal-dependent hydrolases"/>
    <property type="match status" value="1"/>
</dbReference>
<evidence type="ECO:0000256" key="1">
    <source>
        <dbReference type="ARBA" id="ARBA00010716"/>
    </source>
</evidence>
<dbReference type="PANTHER" id="PTHR11113">
    <property type="entry name" value="N-ACETYLGLUCOSAMINE-6-PHOSPHATE DEACETYLASE"/>
    <property type="match status" value="1"/>
</dbReference>
<evidence type="ECO:0000256" key="4">
    <source>
        <dbReference type="ARBA" id="ARBA00023277"/>
    </source>
</evidence>
<dbReference type="SUPFAM" id="SSF51338">
    <property type="entry name" value="Composite domain of metallo-dependent hydrolases"/>
    <property type="match status" value="1"/>
</dbReference>
<feature type="binding site" evidence="7">
    <location>
        <begin position="314"/>
        <end position="316"/>
    </location>
    <ligand>
        <name>substrate</name>
    </ligand>
</feature>
<feature type="domain" description="Amidohydrolase-related" evidence="9">
    <location>
        <begin position="59"/>
        <end position="384"/>
    </location>
</feature>
<dbReference type="CDD" id="cd00854">
    <property type="entry name" value="NagA"/>
    <property type="match status" value="1"/>
</dbReference>
<dbReference type="AlphaFoldDB" id="A0A9D1M3V2"/>
<dbReference type="InterPro" id="IPR032466">
    <property type="entry name" value="Metal_Hydrolase"/>
</dbReference>
<protein>
    <submittedName>
        <fullName evidence="10">N-acetylglucosamine-6-phosphate deacetylase</fullName>
        <ecNumber evidence="10">3.5.1.25</ecNumber>
    </submittedName>
</protein>
<dbReference type="SUPFAM" id="SSF51556">
    <property type="entry name" value="Metallo-dependent hydrolases"/>
    <property type="match status" value="1"/>
</dbReference>
<dbReference type="EMBL" id="DVNC01000027">
    <property type="protein sequence ID" value="HIU53191.1"/>
    <property type="molecule type" value="Genomic_DNA"/>
</dbReference>
<comment type="caution">
    <text evidence="10">The sequence shown here is derived from an EMBL/GenBank/DDBJ whole genome shotgun (WGS) entry which is preliminary data.</text>
</comment>
<dbReference type="EC" id="3.5.1.25" evidence="10"/>
<keyword evidence="2 8" id="KW-0479">Metal-binding</keyword>
<evidence type="ECO:0000259" key="9">
    <source>
        <dbReference type="Pfam" id="PF01979"/>
    </source>
</evidence>
<dbReference type="InterPro" id="IPR011059">
    <property type="entry name" value="Metal-dep_hydrolase_composite"/>
</dbReference>
<dbReference type="Proteomes" id="UP000824107">
    <property type="component" value="Unassembled WGS sequence"/>
</dbReference>
<sequence length="394" mass="43216">MDSEICLHNANLLTGYSVMNNCAVLLKSYKIIDVFNETRFAKKNFSPDVRFIDMQGANIAPGFIDTHIHGIGGCGTDDLSSDSILKMSEILPQYGVTSFIPTLYSAPKEQMLKAIRAVVDAIGREKGAKILGIHLEGPFISPSRLGVQSAESLSPVDISLMDEFLAAAEGHIINMTVAPELKNMRELALYCISKGIVLQAGHTNATYEQMVEGMQVRILHTTHLFNAMSRMHHRDPGAVGAVFIHPEMSCELIADGIHINPEFIKFLLRCKPLDKLVLVTDSLKTTKQSSGPLIANGDEVYLDKCFYRKSDNVIAGSALTMIEGVKNLVSFGLTLDQAVQMASANPAKIMRREHLGLVAPGYDADLVVFDKDFNIHYTIVKGQIFKQGKTPCAF</sequence>
<comment type="similarity">
    <text evidence="1 5">Belongs to the metallo-dependent hydrolases superfamily. NagA family.</text>
</comment>
<feature type="binding site" evidence="8">
    <location>
        <position position="136"/>
    </location>
    <ligand>
        <name>Zn(2+)</name>
        <dbReference type="ChEBI" id="CHEBI:29105"/>
    </ligand>
</feature>
<name>A0A9D1M3V2_9PROT</name>
<feature type="active site" description="Proton donor/acceptor" evidence="6">
    <location>
        <position position="281"/>
    </location>
</feature>
<feature type="binding site" evidence="7">
    <location>
        <begin position="226"/>
        <end position="227"/>
    </location>
    <ligand>
        <name>substrate</name>
    </ligand>
</feature>
<evidence type="ECO:0000313" key="11">
    <source>
        <dbReference type="Proteomes" id="UP000824107"/>
    </source>
</evidence>
<dbReference type="GO" id="GO:0008448">
    <property type="term" value="F:N-acetylglucosamine-6-phosphate deacetylase activity"/>
    <property type="evidence" value="ECO:0007669"/>
    <property type="project" value="UniProtKB-EC"/>
</dbReference>
<evidence type="ECO:0000256" key="2">
    <source>
        <dbReference type="ARBA" id="ARBA00022723"/>
    </source>
</evidence>
<comment type="cofactor">
    <cofactor evidence="8">
        <name>a divalent metal cation</name>
        <dbReference type="ChEBI" id="CHEBI:60240"/>
    </cofactor>
    <text evidence="8">Binds 1 divalent metal cation per subunit.</text>
</comment>
<proteinExistence type="inferred from homology"/>
<dbReference type="InterPro" id="IPR006680">
    <property type="entry name" value="Amidohydro-rel"/>
</dbReference>
<accession>A0A9D1M3V2</accession>
<dbReference type="Pfam" id="PF01979">
    <property type="entry name" value="Amidohydro_1"/>
    <property type="match status" value="1"/>
</dbReference>
<feature type="binding site" evidence="8">
    <location>
        <position position="223"/>
    </location>
    <ligand>
        <name>Zn(2+)</name>
        <dbReference type="ChEBI" id="CHEBI:29105"/>
    </ligand>
</feature>
<evidence type="ECO:0000256" key="6">
    <source>
        <dbReference type="PIRSR" id="PIRSR038994-1"/>
    </source>
</evidence>
<reference evidence="10" key="2">
    <citation type="journal article" date="2021" name="PeerJ">
        <title>Extensive microbial diversity within the chicken gut microbiome revealed by metagenomics and culture.</title>
        <authorList>
            <person name="Gilroy R."/>
            <person name="Ravi A."/>
            <person name="Getino M."/>
            <person name="Pursley I."/>
            <person name="Horton D.L."/>
            <person name="Alikhan N.F."/>
            <person name="Baker D."/>
            <person name="Gharbi K."/>
            <person name="Hall N."/>
            <person name="Watson M."/>
            <person name="Adriaenssens E.M."/>
            <person name="Foster-Nyarko E."/>
            <person name="Jarju S."/>
            <person name="Secka A."/>
            <person name="Antonio M."/>
            <person name="Oren A."/>
            <person name="Chaudhuri R.R."/>
            <person name="La Ragione R."/>
            <person name="Hildebrand F."/>
            <person name="Pallen M.J."/>
        </authorList>
    </citation>
    <scope>NUCLEOTIDE SEQUENCE</scope>
    <source>
        <strain evidence="10">ChiW3-316</strain>
    </source>
</reference>
<keyword evidence="3 5" id="KW-0378">Hydrolase</keyword>
<dbReference type="InterPro" id="IPR003764">
    <property type="entry name" value="GlcNAc_6-P_deAcase"/>
</dbReference>
<feature type="binding site" evidence="7">
    <location>
        <position position="258"/>
    </location>
    <ligand>
        <name>substrate</name>
    </ligand>
</feature>
<evidence type="ECO:0000256" key="7">
    <source>
        <dbReference type="PIRSR" id="PIRSR038994-2"/>
    </source>
</evidence>
<dbReference type="PIRSF" id="PIRSF038994">
    <property type="entry name" value="NagA"/>
    <property type="match status" value="1"/>
</dbReference>
<gene>
    <name evidence="10" type="primary">nagA</name>
    <name evidence="10" type="ORF">IAD20_03825</name>
</gene>
<evidence type="ECO:0000256" key="8">
    <source>
        <dbReference type="PIRSR" id="PIRSR038994-3"/>
    </source>
</evidence>
<evidence type="ECO:0000256" key="5">
    <source>
        <dbReference type="PIRNR" id="PIRNR038994"/>
    </source>
</evidence>
<evidence type="ECO:0000313" key="10">
    <source>
        <dbReference type="EMBL" id="HIU53191.1"/>
    </source>
</evidence>
<reference evidence="10" key="1">
    <citation type="submission" date="2020-10" db="EMBL/GenBank/DDBJ databases">
        <authorList>
            <person name="Gilroy R."/>
        </authorList>
    </citation>
    <scope>NUCLEOTIDE SEQUENCE</scope>
    <source>
        <strain evidence="10">ChiW3-316</strain>
    </source>
</reference>
<feature type="binding site" evidence="7">
    <location>
        <position position="234"/>
    </location>
    <ligand>
        <name>substrate</name>
    </ligand>
</feature>
<feature type="binding site" evidence="8">
    <location>
        <position position="202"/>
    </location>
    <ligand>
        <name>Zn(2+)</name>
        <dbReference type="ChEBI" id="CHEBI:29105"/>
    </ligand>
</feature>
<dbReference type="GO" id="GO:0046872">
    <property type="term" value="F:metal ion binding"/>
    <property type="evidence" value="ECO:0007669"/>
    <property type="project" value="UniProtKB-KW"/>
</dbReference>
<dbReference type="Gene3D" id="2.30.40.10">
    <property type="entry name" value="Urease, subunit C, domain 1"/>
    <property type="match status" value="1"/>
</dbReference>
<evidence type="ECO:0000256" key="3">
    <source>
        <dbReference type="ARBA" id="ARBA00022801"/>
    </source>
</evidence>
<dbReference type="NCBIfam" id="TIGR00221">
    <property type="entry name" value="nagA"/>
    <property type="match status" value="1"/>
</dbReference>
<organism evidence="10 11">
    <name type="scientific">Candidatus Scatocola faecipullorum</name>
    <dbReference type="NCBI Taxonomy" id="2840917"/>
    <lineage>
        <taxon>Bacteria</taxon>
        <taxon>Pseudomonadati</taxon>
        <taxon>Pseudomonadota</taxon>
        <taxon>Alphaproteobacteria</taxon>
        <taxon>Rhodospirillales</taxon>
        <taxon>Rhodospirillaceae</taxon>
        <taxon>Rhodospirillaceae incertae sedis</taxon>
        <taxon>Candidatus Scatocola</taxon>
    </lineage>
</organism>
<dbReference type="GO" id="GO:0006046">
    <property type="term" value="P:N-acetylglucosamine catabolic process"/>
    <property type="evidence" value="ECO:0007669"/>
    <property type="project" value="TreeGrafter"/>
</dbReference>
<dbReference type="PANTHER" id="PTHR11113:SF14">
    <property type="entry name" value="N-ACETYLGLUCOSAMINE-6-PHOSPHATE DEACETYLASE"/>
    <property type="match status" value="1"/>
</dbReference>
<keyword evidence="4 5" id="KW-0119">Carbohydrate metabolism</keyword>